<dbReference type="EMBL" id="FAUW01000005">
    <property type="protein sequence ID" value="CUU88676.1"/>
    <property type="molecule type" value="Genomic_DNA"/>
</dbReference>
<protein>
    <submittedName>
        <fullName evidence="1">Abortive infection bacteriophage resistance protein</fullName>
    </submittedName>
</protein>
<dbReference type="Proteomes" id="UP000052257">
    <property type="component" value="Unassembled WGS sequence"/>
</dbReference>
<dbReference type="InterPro" id="IPR011664">
    <property type="entry name" value="Abi_system_AbiD/AbiF-like"/>
</dbReference>
<sequence length="307" mass="36254">MVKEKLDIQNQIDHLEKLGIKFDICTKDKAINFLESNNYLFKIKSYAKNYDRDAKSNKYINLDFAYLIELSTLDMYLRRIVLNIGLNIEHLLKVELNTHLSQNQQEDGYSVVEDFLTANSRINNEIKNKIEQKSFVQKLTLKNINNMPYWILIEILEFGNFLTFYKFYFDKHRNQTYLAYHALAYCVKFLRNGAAHNNCILNTLRIPCINGFKPNKYIQTEIAKIKTISSSTRNKILNDPTLHDILALIVLFTKICNSKNMKKATLIEINNFINRCKKHKNYFNDNNLLVSKFNNMRKIIFGLKYFK</sequence>
<proteinExistence type="predicted"/>
<evidence type="ECO:0000313" key="1">
    <source>
        <dbReference type="EMBL" id="CUU88676.1"/>
    </source>
</evidence>
<reference evidence="1 2" key="1">
    <citation type="submission" date="2015-11" db="EMBL/GenBank/DDBJ databases">
        <authorList>
            <consortium name="Pathogen Informatics"/>
        </authorList>
    </citation>
    <scope>NUCLEOTIDE SEQUENCE [LARGE SCALE GENOMIC DNA]</scope>
    <source>
        <strain evidence="1 2">006A-0191</strain>
    </source>
</reference>
<organism evidence="1 2">
    <name type="scientific">Campylobacter hyointestinalis subsp. hyointestinalis</name>
    <dbReference type="NCBI Taxonomy" id="91352"/>
    <lineage>
        <taxon>Bacteria</taxon>
        <taxon>Pseudomonadati</taxon>
        <taxon>Campylobacterota</taxon>
        <taxon>Epsilonproteobacteria</taxon>
        <taxon>Campylobacterales</taxon>
        <taxon>Campylobacteraceae</taxon>
        <taxon>Campylobacter</taxon>
    </lineage>
</organism>
<accession>A0A9W5AWG3</accession>
<dbReference type="AlphaFoldDB" id="A0A9W5AWG3"/>
<gene>
    <name evidence="1" type="ORF">ERS739220_01912</name>
</gene>
<dbReference type="Pfam" id="PF07751">
    <property type="entry name" value="Abi_2"/>
    <property type="match status" value="1"/>
</dbReference>
<dbReference type="RefSeq" id="WP_059431343.1">
    <property type="nucleotide sequence ID" value="NZ_FAUW01000005.1"/>
</dbReference>
<evidence type="ECO:0000313" key="2">
    <source>
        <dbReference type="Proteomes" id="UP000052257"/>
    </source>
</evidence>
<comment type="caution">
    <text evidence="1">The sequence shown here is derived from an EMBL/GenBank/DDBJ whole genome shotgun (WGS) entry which is preliminary data.</text>
</comment>
<name>A0A9W5AWG3_CAMHY</name>